<dbReference type="EMBL" id="CCKQ01017398">
    <property type="protein sequence ID" value="CDW89276.1"/>
    <property type="molecule type" value="Genomic_DNA"/>
</dbReference>
<gene>
    <name evidence="2" type="primary">Contig11215.g11975</name>
    <name evidence="2" type="ORF">STYLEM_18408</name>
</gene>
<dbReference type="AlphaFoldDB" id="A0A078B4U0"/>
<reference evidence="2 3" key="1">
    <citation type="submission" date="2014-06" db="EMBL/GenBank/DDBJ databases">
        <authorList>
            <person name="Swart Estienne"/>
        </authorList>
    </citation>
    <scope>NUCLEOTIDE SEQUENCE [LARGE SCALE GENOMIC DNA]</scope>
    <source>
        <strain evidence="2 3">130c</strain>
    </source>
</reference>
<feature type="compositionally biased region" description="Polar residues" evidence="1">
    <location>
        <begin position="324"/>
        <end position="340"/>
    </location>
</feature>
<evidence type="ECO:0000313" key="2">
    <source>
        <dbReference type="EMBL" id="CDW89276.1"/>
    </source>
</evidence>
<protein>
    <submittedName>
        <fullName evidence="2">Uncharacterized protein</fullName>
    </submittedName>
</protein>
<name>A0A078B4U0_STYLE</name>
<keyword evidence="3" id="KW-1185">Reference proteome</keyword>
<evidence type="ECO:0000256" key="1">
    <source>
        <dbReference type="SAM" id="MobiDB-lite"/>
    </source>
</evidence>
<feature type="region of interest" description="Disordered" evidence="1">
    <location>
        <begin position="311"/>
        <end position="340"/>
    </location>
</feature>
<dbReference type="Proteomes" id="UP000039865">
    <property type="component" value="Unassembled WGS sequence"/>
</dbReference>
<accession>A0A078B4U0</accession>
<evidence type="ECO:0000313" key="3">
    <source>
        <dbReference type="Proteomes" id="UP000039865"/>
    </source>
</evidence>
<feature type="region of interest" description="Disordered" evidence="1">
    <location>
        <begin position="163"/>
        <end position="186"/>
    </location>
</feature>
<organism evidence="2 3">
    <name type="scientific">Stylonychia lemnae</name>
    <name type="common">Ciliate</name>
    <dbReference type="NCBI Taxonomy" id="5949"/>
    <lineage>
        <taxon>Eukaryota</taxon>
        <taxon>Sar</taxon>
        <taxon>Alveolata</taxon>
        <taxon>Ciliophora</taxon>
        <taxon>Intramacronucleata</taxon>
        <taxon>Spirotrichea</taxon>
        <taxon>Stichotrichia</taxon>
        <taxon>Sporadotrichida</taxon>
        <taxon>Oxytrichidae</taxon>
        <taxon>Stylonychinae</taxon>
        <taxon>Stylonychia</taxon>
    </lineage>
</organism>
<dbReference type="InParanoid" id="A0A078B4U0"/>
<sequence length="433" mass="49974">MSHQFPLQQSVKMDNFMGNDTAGMKMQHLNNGRRQNPHDVQRKDNQNLSNIRDFDLGGGGDPNDQANFQLSTQVGKLIHQQLQQSLQQYLEEFNSNGNMLDGSKLQDQIENQVFQSEQFLQMQEKMSSYFNEKSQENAFKGKQLLNQMDQLLTDMRGLNESIQTQNKKAKTAKQNLKKNGQTDQKDDESGIVDITEALRSYKLRSEIERAFFFHLFYEILRQQFGLKGTPKEKDIFERKGSQVDISTIITSKDIRSVIEGREAYERASEEQKKKWLRQREQRIVYHANAHHNNENQDTNPKKVQIKAKDNYTDDEADQQEENKGNQNRNQRGPSNAIQRVNDTAAIDKRSTSFMDSFNQTAGKNNNYSNVNSSMFNGFGMNSNCSSMKQMFQSSVKPNISSTKMGNFNESYCSMNNNFMRDQMPSSNPLVKFM</sequence>
<proteinExistence type="predicted"/>